<proteinExistence type="predicted"/>
<evidence type="ECO:0000313" key="1">
    <source>
        <dbReference type="EMBL" id="KAI8420079.1"/>
    </source>
</evidence>
<organism evidence="1 2">
    <name type="scientific">Choristoneura fumiferana</name>
    <name type="common">Spruce budworm moth</name>
    <name type="synonym">Archips fumiferana</name>
    <dbReference type="NCBI Taxonomy" id="7141"/>
    <lineage>
        <taxon>Eukaryota</taxon>
        <taxon>Metazoa</taxon>
        <taxon>Ecdysozoa</taxon>
        <taxon>Arthropoda</taxon>
        <taxon>Hexapoda</taxon>
        <taxon>Insecta</taxon>
        <taxon>Pterygota</taxon>
        <taxon>Neoptera</taxon>
        <taxon>Endopterygota</taxon>
        <taxon>Lepidoptera</taxon>
        <taxon>Glossata</taxon>
        <taxon>Ditrysia</taxon>
        <taxon>Tortricoidea</taxon>
        <taxon>Tortricidae</taxon>
        <taxon>Tortricinae</taxon>
        <taxon>Choristoneura</taxon>
    </lineage>
</organism>
<comment type="caution">
    <text evidence="1">The sequence shown here is derived from an EMBL/GenBank/DDBJ whole genome shotgun (WGS) entry which is preliminary data.</text>
</comment>
<name>A0ACC0J7L6_CHOFU</name>
<keyword evidence="2" id="KW-1185">Reference proteome</keyword>
<dbReference type="EMBL" id="CM046114">
    <property type="protein sequence ID" value="KAI8420079.1"/>
    <property type="molecule type" value="Genomic_DNA"/>
</dbReference>
<evidence type="ECO:0000313" key="2">
    <source>
        <dbReference type="Proteomes" id="UP001064048"/>
    </source>
</evidence>
<protein>
    <submittedName>
        <fullName evidence="1">Uncharacterized protein</fullName>
    </submittedName>
</protein>
<sequence length="168" mass="18231">MRHPGNIASTPAQPAPDARDRCHAAPRLALEDTMLYLLSCRHIEGYEGYASGTRYAVCPRLATLAPVAPRFTITETWAIGGNRRLLSGNIEADTCAVSMMFSRLLQEAGQTAARRRRIANARAPPAAASKMTERLSDRPCASAPLAFAVSRNRNGDQLKYHLLGSQPA</sequence>
<dbReference type="Proteomes" id="UP001064048">
    <property type="component" value="Chromosome 14"/>
</dbReference>
<accession>A0ACC0J7L6</accession>
<gene>
    <name evidence="1" type="ORF">MSG28_008665</name>
</gene>
<reference evidence="1 2" key="1">
    <citation type="journal article" date="2022" name="Genome Biol. Evol.">
        <title>The Spruce Budworm Genome: Reconstructing the Evolutionary History of Antifreeze Proteins.</title>
        <authorList>
            <person name="Beliveau C."/>
            <person name="Gagne P."/>
            <person name="Picq S."/>
            <person name="Vernygora O."/>
            <person name="Keeling C.I."/>
            <person name="Pinkney K."/>
            <person name="Doucet D."/>
            <person name="Wen F."/>
            <person name="Johnston J.S."/>
            <person name="Maaroufi H."/>
            <person name="Boyle B."/>
            <person name="Laroche J."/>
            <person name="Dewar K."/>
            <person name="Juretic N."/>
            <person name="Blackburn G."/>
            <person name="Nisole A."/>
            <person name="Brunet B."/>
            <person name="Brandao M."/>
            <person name="Lumley L."/>
            <person name="Duan J."/>
            <person name="Quan G."/>
            <person name="Lucarotti C.J."/>
            <person name="Roe A.D."/>
            <person name="Sperling F.A.H."/>
            <person name="Levesque R.C."/>
            <person name="Cusson M."/>
        </authorList>
    </citation>
    <scope>NUCLEOTIDE SEQUENCE [LARGE SCALE GENOMIC DNA]</scope>
    <source>
        <strain evidence="1">Glfc:IPQL:Cfum</strain>
    </source>
</reference>